<keyword evidence="5" id="KW-1185">Reference proteome</keyword>
<dbReference type="Pfam" id="PF00534">
    <property type="entry name" value="Glycos_transf_1"/>
    <property type="match status" value="1"/>
</dbReference>
<dbReference type="Pfam" id="PF13439">
    <property type="entry name" value="Glyco_transf_4"/>
    <property type="match status" value="1"/>
</dbReference>
<keyword evidence="1" id="KW-0808">Transferase</keyword>
<proteinExistence type="predicted"/>
<dbReference type="PANTHER" id="PTHR46401:SF2">
    <property type="entry name" value="GLYCOSYLTRANSFERASE WBBK-RELATED"/>
    <property type="match status" value="1"/>
</dbReference>
<organism evidence="4 5">
    <name type="scientific">Niastella yeongjuensis</name>
    <dbReference type="NCBI Taxonomy" id="354355"/>
    <lineage>
        <taxon>Bacteria</taxon>
        <taxon>Pseudomonadati</taxon>
        <taxon>Bacteroidota</taxon>
        <taxon>Chitinophagia</taxon>
        <taxon>Chitinophagales</taxon>
        <taxon>Chitinophagaceae</taxon>
        <taxon>Niastella</taxon>
    </lineage>
</organism>
<sequence length="366" mass="41496">MRIINIVDSVDKINYGIWHAVTANAGLLAEKNINTDLWYPAKPFNSIPEVTNLPLPDLSLSGLKEAMVKRNLNVSEDIIVTHGAWSYATRWGASLKKQGFSWIYVPHGMLEPWPLQQKRIKKALYLHLVEKRLAKNADCIKAVSIPECINLRQFFKPSIIQFIPNGVAYEHARPDFEGRREPLRYLFLSRLHHKKNLVALATAWLQSKLNNNSKVEFIIAGPDEGELEKLTPLLQQSSNMKYIGSIYDENKRQLFKQCTFYVLPSFSEGLPTSLLEAMSYGLVPVITEGCNLPEVFIENLGVKIDTDVNSIMGALDATSRWDVQKVTETGLKGKQFIKEKFSLEAVTNLQIGFYSKLIKEQMIISN</sequence>
<evidence type="ECO:0000256" key="1">
    <source>
        <dbReference type="ARBA" id="ARBA00022679"/>
    </source>
</evidence>
<dbReference type="EMBL" id="LVXG01000012">
    <property type="protein sequence ID" value="OQP50834.1"/>
    <property type="molecule type" value="Genomic_DNA"/>
</dbReference>
<dbReference type="GO" id="GO:0016757">
    <property type="term" value="F:glycosyltransferase activity"/>
    <property type="evidence" value="ECO:0007669"/>
    <property type="project" value="InterPro"/>
</dbReference>
<dbReference type="AlphaFoldDB" id="A0A1V9EY28"/>
<evidence type="ECO:0000259" key="2">
    <source>
        <dbReference type="Pfam" id="PF00534"/>
    </source>
</evidence>
<dbReference type="Gene3D" id="3.40.50.2000">
    <property type="entry name" value="Glycogen Phosphorylase B"/>
    <property type="match status" value="2"/>
</dbReference>
<gene>
    <name evidence="4" type="ORF">A4H97_03135</name>
</gene>
<feature type="domain" description="Glycosyl transferase family 1" evidence="2">
    <location>
        <begin position="181"/>
        <end position="303"/>
    </location>
</feature>
<protein>
    <submittedName>
        <fullName evidence="4">Uncharacterized protein</fullName>
    </submittedName>
</protein>
<accession>A0A1V9EY28</accession>
<comment type="caution">
    <text evidence="4">The sequence shown here is derived from an EMBL/GenBank/DDBJ whole genome shotgun (WGS) entry which is preliminary data.</text>
</comment>
<dbReference type="GO" id="GO:0009103">
    <property type="term" value="P:lipopolysaccharide biosynthetic process"/>
    <property type="evidence" value="ECO:0007669"/>
    <property type="project" value="TreeGrafter"/>
</dbReference>
<dbReference type="OrthoDB" id="7560678at2"/>
<dbReference type="PANTHER" id="PTHR46401">
    <property type="entry name" value="GLYCOSYLTRANSFERASE WBBK-RELATED"/>
    <property type="match status" value="1"/>
</dbReference>
<dbReference type="InterPro" id="IPR001296">
    <property type="entry name" value="Glyco_trans_1"/>
</dbReference>
<dbReference type="InterPro" id="IPR028098">
    <property type="entry name" value="Glyco_trans_4-like_N"/>
</dbReference>
<dbReference type="RefSeq" id="WP_081199274.1">
    <property type="nucleotide sequence ID" value="NZ_FOCZ01000001.1"/>
</dbReference>
<dbReference type="SUPFAM" id="SSF53756">
    <property type="entry name" value="UDP-Glycosyltransferase/glycogen phosphorylase"/>
    <property type="match status" value="1"/>
</dbReference>
<dbReference type="STRING" id="354355.SAMN05660816_00314"/>
<evidence type="ECO:0000313" key="4">
    <source>
        <dbReference type="EMBL" id="OQP50834.1"/>
    </source>
</evidence>
<dbReference type="Proteomes" id="UP000192610">
    <property type="component" value="Unassembled WGS sequence"/>
</dbReference>
<feature type="domain" description="Glycosyltransferase subfamily 4-like N-terminal" evidence="3">
    <location>
        <begin position="77"/>
        <end position="168"/>
    </location>
</feature>
<reference evidence="5" key="1">
    <citation type="submission" date="2016-04" db="EMBL/GenBank/DDBJ databases">
        <authorList>
            <person name="Chen L."/>
            <person name="Zhuang W."/>
            <person name="Wang G."/>
        </authorList>
    </citation>
    <scope>NUCLEOTIDE SEQUENCE [LARGE SCALE GENOMIC DNA]</scope>
    <source>
        <strain evidence="5">17621</strain>
    </source>
</reference>
<evidence type="ECO:0000259" key="3">
    <source>
        <dbReference type="Pfam" id="PF13439"/>
    </source>
</evidence>
<name>A0A1V9EY28_9BACT</name>
<evidence type="ECO:0000313" key="5">
    <source>
        <dbReference type="Proteomes" id="UP000192610"/>
    </source>
</evidence>